<evidence type="ECO:0000259" key="3">
    <source>
        <dbReference type="Pfam" id="PF00107"/>
    </source>
</evidence>
<dbReference type="Pfam" id="PF08240">
    <property type="entry name" value="ADH_N"/>
    <property type="match status" value="1"/>
</dbReference>
<reference evidence="5 6" key="1">
    <citation type="submission" date="2016-12" db="EMBL/GenBank/DDBJ databases">
        <authorList>
            <person name="Song W.-J."/>
            <person name="Kurnit D.M."/>
        </authorList>
    </citation>
    <scope>NUCLEOTIDE SEQUENCE [LARGE SCALE GENOMIC DNA]</scope>
    <source>
        <strain evidence="5 6">IMCC3135</strain>
    </source>
</reference>
<accession>A0A2Z2P3P7</accession>
<keyword evidence="1 5" id="KW-0560">Oxidoreductase</keyword>
<dbReference type="OrthoDB" id="9773078at2"/>
<dbReference type="PANTHER" id="PTHR43401">
    <property type="entry name" value="L-THREONINE 3-DEHYDROGENASE"/>
    <property type="match status" value="1"/>
</dbReference>
<dbReference type="InterPro" id="IPR013154">
    <property type="entry name" value="ADH-like_N"/>
</dbReference>
<dbReference type="EMBL" id="CP018632">
    <property type="protein sequence ID" value="ASJ75257.1"/>
    <property type="molecule type" value="Genomic_DNA"/>
</dbReference>
<feature type="domain" description="Alcohol dehydrogenase-like N-terminal" evidence="4">
    <location>
        <begin position="24"/>
        <end position="127"/>
    </location>
</feature>
<keyword evidence="2" id="KW-0812">Transmembrane</keyword>
<feature type="domain" description="Alcohol dehydrogenase-like C-terminal" evidence="3">
    <location>
        <begin position="170"/>
        <end position="291"/>
    </location>
</feature>
<evidence type="ECO:0000313" key="5">
    <source>
        <dbReference type="EMBL" id="ASJ75257.1"/>
    </source>
</evidence>
<dbReference type="KEGG" id="gai:IMCC3135_26010"/>
<proteinExistence type="predicted"/>
<protein>
    <submittedName>
        <fullName evidence="5">Sorbitol dehydrogenase</fullName>
        <ecNumber evidence="5">1.1.1.14</ecNumber>
    </submittedName>
</protein>
<dbReference type="SUPFAM" id="SSF50129">
    <property type="entry name" value="GroES-like"/>
    <property type="match status" value="1"/>
</dbReference>
<dbReference type="PANTHER" id="PTHR43401:SF2">
    <property type="entry name" value="L-THREONINE 3-DEHYDROGENASE"/>
    <property type="match status" value="1"/>
</dbReference>
<evidence type="ECO:0000259" key="4">
    <source>
        <dbReference type="Pfam" id="PF08240"/>
    </source>
</evidence>
<dbReference type="AlphaFoldDB" id="A0A2Z2P3P7"/>
<dbReference type="Gene3D" id="3.90.180.10">
    <property type="entry name" value="Medium-chain alcohol dehydrogenases, catalytic domain"/>
    <property type="match status" value="1"/>
</dbReference>
<evidence type="ECO:0000256" key="1">
    <source>
        <dbReference type="ARBA" id="ARBA00023002"/>
    </source>
</evidence>
<keyword evidence="2" id="KW-1133">Transmembrane helix</keyword>
<dbReference type="Gene3D" id="3.40.50.720">
    <property type="entry name" value="NAD(P)-binding Rossmann-like Domain"/>
    <property type="match status" value="1"/>
</dbReference>
<sequence length="330" mass="35177">MKALVYTATQELQYRDEPDPVAAEQEVTVKVEASGICGSDMHAYHGHDERRIPPLILGHEAAGIVMDGRYAGQRMVINPLVTCGLCADCHAGRSNLCPSREIIGMRHAGAFAQYVTIAEKNLIAIPDGLDMIHASLMEPAAVSLHSIVLAEKVMHRPLSECSALVIGGGAIGLLAALFLAQKGTARIMLSETSASRRSTVEKVGCCDVFDPLGSSLPEAAGFDLVVDAVGSGATRRDASRYARQGGVITHIGLQDNEPGLDIRRLTLQEITFIGNYTYTHTDLQASLDAIARGALGSLDWVEARPLSEGAQAFKDIHTSSTEAPKIVLLP</sequence>
<dbReference type="InterPro" id="IPR011032">
    <property type="entry name" value="GroES-like_sf"/>
</dbReference>
<gene>
    <name evidence="5" type="primary">gutB</name>
    <name evidence="5" type="ORF">IMCC3135_26010</name>
</gene>
<dbReference type="Pfam" id="PF00107">
    <property type="entry name" value="ADH_zinc_N"/>
    <property type="match status" value="1"/>
</dbReference>
<feature type="transmembrane region" description="Helical" evidence="2">
    <location>
        <begin position="162"/>
        <end position="180"/>
    </location>
</feature>
<dbReference type="GO" id="GO:0003939">
    <property type="term" value="F:L-iditol 2-dehydrogenase (NAD+) activity"/>
    <property type="evidence" value="ECO:0007669"/>
    <property type="project" value="UniProtKB-EC"/>
</dbReference>
<dbReference type="InterPro" id="IPR036291">
    <property type="entry name" value="NAD(P)-bd_dom_sf"/>
</dbReference>
<keyword evidence="2" id="KW-0472">Membrane</keyword>
<evidence type="ECO:0000313" key="6">
    <source>
        <dbReference type="Proteomes" id="UP000250079"/>
    </source>
</evidence>
<organism evidence="5 6">
    <name type="scientific">Granulosicoccus antarcticus IMCC3135</name>
    <dbReference type="NCBI Taxonomy" id="1192854"/>
    <lineage>
        <taxon>Bacteria</taxon>
        <taxon>Pseudomonadati</taxon>
        <taxon>Pseudomonadota</taxon>
        <taxon>Gammaproteobacteria</taxon>
        <taxon>Chromatiales</taxon>
        <taxon>Granulosicoccaceae</taxon>
        <taxon>Granulosicoccus</taxon>
    </lineage>
</organism>
<dbReference type="InterPro" id="IPR050129">
    <property type="entry name" value="Zn_alcohol_dh"/>
</dbReference>
<dbReference type="EC" id="1.1.1.14" evidence="5"/>
<dbReference type="Proteomes" id="UP000250079">
    <property type="component" value="Chromosome"/>
</dbReference>
<dbReference type="SUPFAM" id="SSF51735">
    <property type="entry name" value="NAD(P)-binding Rossmann-fold domains"/>
    <property type="match status" value="1"/>
</dbReference>
<evidence type="ECO:0000256" key="2">
    <source>
        <dbReference type="SAM" id="Phobius"/>
    </source>
</evidence>
<dbReference type="RefSeq" id="WP_088920192.1">
    <property type="nucleotide sequence ID" value="NZ_CP018632.1"/>
</dbReference>
<dbReference type="InterPro" id="IPR013149">
    <property type="entry name" value="ADH-like_C"/>
</dbReference>
<name>A0A2Z2P3P7_9GAMM</name>
<keyword evidence="6" id="KW-1185">Reference proteome</keyword>